<evidence type="ECO:0000313" key="3">
    <source>
        <dbReference type="Proteomes" id="UP001237737"/>
    </source>
</evidence>
<dbReference type="CDD" id="cd00377">
    <property type="entry name" value="ICL_PEPM"/>
    <property type="match status" value="1"/>
</dbReference>
<proteinExistence type="predicted"/>
<dbReference type="Proteomes" id="UP001237737">
    <property type="component" value="Unassembled WGS sequence"/>
</dbReference>
<dbReference type="InterPro" id="IPR015813">
    <property type="entry name" value="Pyrv/PenolPyrv_kinase-like_dom"/>
</dbReference>
<dbReference type="Pfam" id="PF13714">
    <property type="entry name" value="PEP_mutase"/>
    <property type="match status" value="1"/>
</dbReference>
<protein>
    <submittedName>
        <fullName evidence="2">2-methylisocitrate lyase-like PEP mutase family enzyme</fullName>
    </submittedName>
</protein>
<dbReference type="InterPro" id="IPR040442">
    <property type="entry name" value="Pyrv_kinase-like_dom_sf"/>
</dbReference>
<comment type="caution">
    <text evidence="2">The sequence shown here is derived from an EMBL/GenBank/DDBJ whole genome shotgun (WGS) entry which is preliminary data.</text>
</comment>
<dbReference type="PANTHER" id="PTHR42905:SF16">
    <property type="entry name" value="CARBOXYPHOSPHONOENOLPYRUVATE PHOSPHONOMUTASE-LIKE PROTEIN (AFU_ORTHOLOGUE AFUA_5G07230)"/>
    <property type="match status" value="1"/>
</dbReference>
<keyword evidence="3" id="KW-1185">Reference proteome</keyword>
<accession>A0ABT9SWZ8</accession>
<name>A0ABT9SWZ8_9GAMM</name>
<dbReference type="EMBL" id="JAUSSK010000002">
    <property type="protein sequence ID" value="MDQ0009536.1"/>
    <property type="molecule type" value="Genomic_DNA"/>
</dbReference>
<keyword evidence="1" id="KW-0479">Metal-binding</keyword>
<dbReference type="RefSeq" id="WP_306848984.1">
    <property type="nucleotide sequence ID" value="NZ_JAUSSK010000002.1"/>
</dbReference>
<dbReference type="PANTHER" id="PTHR42905">
    <property type="entry name" value="PHOSPHOENOLPYRUVATE CARBOXYLASE"/>
    <property type="match status" value="1"/>
</dbReference>
<evidence type="ECO:0000313" key="2">
    <source>
        <dbReference type="EMBL" id="MDQ0009536.1"/>
    </source>
</evidence>
<sequence>MNAQTFRDLHAGASLLVLANAWDGASAAVVQHAGAPAVATTSAGVAWSCGWPDGDRLPVAEMLAAIRRIARVVTVPLTVDIEEGCSDDPAQVADFVSSLVDTGVAGINIEDGSKAPTSLADKLRAIRARLGGRDLFINARTDVYLRGMASGDAAVEETLRRAGLYREAGADGMFVPGIAALDDIRRVATALRPMPLNVMLVPGLPSREELFGAGARRLSAGIALSLEAYATAGRMAAEFLGTKPKDIGYGTLNGLLAG</sequence>
<dbReference type="SUPFAM" id="SSF51621">
    <property type="entry name" value="Phosphoenolpyruvate/pyruvate domain"/>
    <property type="match status" value="1"/>
</dbReference>
<dbReference type="InterPro" id="IPR039556">
    <property type="entry name" value="ICL/PEPM"/>
</dbReference>
<dbReference type="Gene3D" id="3.20.20.60">
    <property type="entry name" value="Phosphoenolpyruvate-binding domains"/>
    <property type="match status" value="1"/>
</dbReference>
<evidence type="ECO:0000256" key="1">
    <source>
        <dbReference type="ARBA" id="ARBA00022723"/>
    </source>
</evidence>
<gene>
    <name evidence="2" type="ORF">J2T07_001713</name>
</gene>
<organism evidence="2 3">
    <name type="scientific">Luteibacter jiangsuensis</name>
    <dbReference type="NCBI Taxonomy" id="637577"/>
    <lineage>
        <taxon>Bacteria</taxon>
        <taxon>Pseudomonadati</taxon>
        <taxon>Pseudomonadota</taxon>
        <taxon>Gammaproteobacteria</taxon>
        <taxon>Lysobacterales</taxon>
        <taxon>Rhodanobacteraceae</taxon>
        <taxon>Luteibacter</taxon>
    </lineage>
</organism>
<reference evidence="2 3" key="1">
    <citation type="submission" date="2023-07" db="EMBL/GenBank/DDBJ databases">
        <title>Sorghum-associated microbial communities from plants grown in Nebraska, USA.</title>
        <authorList>
            <person name="Schachtman D."/>
        </authorList>
    </citation>
    <scope>NUCLEOTIDE SEQUENCE [LARGE SCALE GENOMIC DNA]</scope>
    <source>
        <strain evidence="2 3">CC60</strain>
    </source>
</reference>